<organism evidence="2 3">
    <name type="scientific">Flemingia macrophylla</name>
    <dbReference type="NCBI Taxonomy" id="520843"/>
    <lineage>
        <taxon>Eukaryota</taxon>
        <taxon>Viridiplantae</taxon>
        <taxon>Streptophyta</taxon>
        <taxon>Embryophyta</taxon>
        <taxon>Tracheophyta</taxon>
        <taxon>Spermatophyta</taxon>
        <taxon>Magnoliopsida</taxon>
        <taxon>eudicotyledons</taxon>
        <taxon>Gunneridae</taxon>
        <taxon>Pentapetalae</taxon>
        <taxon>rosids</taxon>
        <taxon>fabids</taxon>
        <taxon>Fabales</taxon>
        <taxon>Fabaceae</taxon>
        <taxon>Papilionoideae</taxon>
        <taxon>50 kb inversion clade</taxon>
        <taxon>NPAAA clade</taxon>
        <taxon>indigoferoid/millettioid clade</taxon>
        <taxon>Phaseoleae</taxon>
        <taxon>Flemingia</taxon>
    </lineage>
</organism>
<feature type="compositionally biased region" description="Basic and acidic residues" evidence="1">
    <location>
        <begin position="7"/>
        <end position="21"/>
    </location>
</feature>
<sequence length="153" mass="17376">MTPINEVKVDESTVKTMSEKETDPENLLKCSCEALVLAEDISKPNSGMDQPKIECKVANGQAQRLQRTVMAMKLKYLSSIAEDVIKRYMLVKPISYVYAYDNRNTIMKCKRSVKIQKLQLETTGARREAEEMKRKAQELKQEAESARAVAEEA</sequence>
<comment type="caution">
    <text evidence="2">The sequence shown here is derived from an EMBL/GenBank/DDBJ whole genome shotgun (WGS) entry which is preliminary data.</text>
</comment>
<evidence type="ECO:0000313" key="2">
    <source>
        <dbReference type="EMBL" id="KAL2323011.1"/>
    </source>
</evidence>
<evidence type="ECO:0000256" key="1">
    <source>
        <dbReference type="SAM" id="MobiDB-lite"/>
    </source>
</evidence>
<keyword evidence="3" id="KW-1185">Reference proteome</keyword>
<gene>
    <name evidence="2" type="ORF">Fmac_027390</name>
</gene>
<dbReference type="Proteomes" id="UP001603857">
    <property type="component" value="Unassembled WGS sequence"/>
</dbReference>
<feature type="region of interest" description="Disordered" evidence="1">
    <location>
        <begin position="124"/>
        <end position="153"/>
    </location>
</feature>
<evidence type="ECO:0000313" key="3">
    <source>
        <dbReference type="Proteomes" id="UP001603857"/>
    </source>
</evidence>
<feature type="compositionally biased region" description="Basic and acidic residues" evidence="1">
    <location>
        <begin position="124"/>
        <end position="145"/>
    </location>
</feature>
<proteinExistence type="predicted"/>
<accession>A0ABD1LHR2</accession>
<dbReference type="AlphaFoldDB" id="A0ABD1LHR2"/>
<name>A0ABD1LHR2_9FABA</name>
<protein>
    <submittedName>
        <fullName evidence="2">Uncharacterized protein</fullName>
    </submittedName>
</protein>
<reference evidence="2 3" key="1">
    <citation type="submission" date="2024-08" db="EMBL/GenBank/DDBJ databases">
        <title>Insights into the chromosomal genome structure of Flemingia macrophylla.</title>
        <authorList>
            <person name="Ding Y."/>
            <person name="Zhao Y."/>
            <person name="Bi W."/>
            <person name="Wu M."/>
            <person name="Zhao G."/>
            <person name="Gong Y."/>
            <person name="Li W."/>
            <person name="Zhang P."/>
        </authorList>
    </citation>
    <scope>NUCLEOTIDE SEQUENCE [LARGE SCALE GENOMIC DNA]</scope>
    <source>
        <strain evidence="2">DYQJB</strain>
        <tissue evidence="2">Leaf</tissue>
    </source>
</reference>
<dbReference type="EMBL" id="JBGMDY010000009">
    <property type="protein sequence ID" value="KAL2323011.1"/>
    <property type="molecule type" value="Genomic_DNA"/>
</dbReference>
<feature type="region of interest" description="Disordered" evidence="1">
    <location>
        <begin position="1"/>
        <end position="21"/>
    </location>
</feature>